<organism evidence="2 3">
    <name type="scientific">Aliiroseovarius crassostreae</name>
    <dbReference type="NCBI Taxonomy" id="154981"/>
    <lineage>
        <taxon>Bacteria</taxon>
        <taxon>Pseudomonadati</taxon>
        <taxon>Pseudomonadota</taxon>
        <taxon>Alphaproteobacteria</taxon>
        <taxon>Rhodobacterales</taxon>
        <taxon>Paracoccaceae</taxon>
        <taxon>Aliiroseovarius</taxon>
    </lineage>
</organism>
<evidence type="ECO:0000313" key="3">
    <source>
        <dbReference type="Proteomes" id="UP000050471"/>
    </source>
</evidence>
<dbReference type="AlphaFoldDB" id="A0A0P7ISZ7"/>
<keyword evidence="1" id="KW-0812">Transmembrane</keyword>
<protein>
    <recommendedName>
        <fullName evidence="4">DUF378 domain-containing protein</fullName>
    </recommendedName>
</protein>
<comment type="caution">
    <text evidence="2">The sequence shown here is derived from an EMBL/GenBank/DDBJ whole genome shotgun (WGS) entry which is preliminary data.</text>
</comment>
<dbReference type="OrthoDB" id="9812136at2"/>
<keyword evidence="3" id="KW-1185">Reference proteome</keyword>
<gene>
    <name evidence="2" type="ORF">AKJ29_04865</name>
</gene>
<dbReference type="Proteomes" id="UP000050471">
    <property type="component" value="Unassembled WGS sequence"/>
</dbReference>
<evidence type="ECO:0000256" key="1">
    <source>
        <dbReference type="SAM" id="Phobius"/>
    </source>
</evidence>
<dbReference type="PANTHER" id="PTHR37304">
    <property type="entry name" value="MEMBRANE PROTEIN-RELATED"/>
    <property type="match status" value="1"/>
</dbReference>
<dbReference type="Pfam" id="PF04070">
    <property type="entry name" value="DUF378"/>
    <property type="match status" value="1"/>
</dbReference>
<dbReference type="PANTHER" id="PTHR37304:SF1">
    <property type="entry name" value="MEMBRANE PROTEIN"/>
    <property type="match status" value="1"/>
</dbReference>
<dbReference type="GeneID" id="75102713"/>
<name>A0A0P7ISZ7_9RHOB</name>
<dbReference type="STRING" id="154981.AKJ29_04865"/>
<keyword evidence="1" id="KW-1133">Transmembrane helix</keyword>
<reference evidence="2 3" key="1">
    <citation type="submission" date="2015-09" db="EMBL/GenBank/DDBJ databases">
        <title>Draft genome sequence of Aliiroseovarius crassostreae CV919-312TSm, the causative agent of Roseovarius Oyster Disease (formerly Juvenile Oyster Disease).</title>
        <authorList>
            <person name="Kessner L."/>
            <person name="Spinard E."/>
            <person name="Nelson D."/>
        </authorList>
    </citation>
    <scope>NUCLEOTIDE SEQUENCE [LARGE SCALE GENOMIC DNA]</scope>
    <source>
        <strain evidence="2 3">CV919-312</strain>
    </source>
</reference>
<feature type="transmembrane region" description="Helical" evidence="1">
    <location>
        <begin position="39"/>
        <end position="57"/>
    </location>
</feature>
<evidence type="ECO:0008006" key="4">
    <source>
        <dbReference type="Google" id="ProtNLM"/>
    </source>
</evidence>
<evidence type="ECO:0000313" key="2">
    <source>
        <dbReference type="EMBL" id="KPN61945.1"/>
    </source>
</evidence>
<sequence>MTYTHLVTLILVCIGGVNWGLVGLANFDLVAALLGDMSILSRIVYLLVGVSAVYQLVGASRCLKAAA</sequence>
<feature type="transmembrane region" description="Helical" evidence="1">
    <location>
        <begin position="6"/>
        <end position="27"/>
    </location>
</feature>
<accession>A0A0P7ISZ7</accession>
<dbReference type="InterPro" id="IPR007211">
    <property type="entry name" value="DUF378"/>
</dbReference>
<keyword evidence="1" id="KW-0472">Membrane</keyword>
<dbReference type="EMBL" id="LKBA01000023">
    <property type="protein sequence ID" value="KPN61945.1"/>
    <property type="molecule type" value="Genomic_DNA"/>
</dbReference>
<dbReference type="RefSeq" id="WP_055192595.1">
    <property type="nucleotide sequence ID" value="NZ_CP080772.1"/>
</dbReference>
<proteinExistence type="predicted"/>